<dbReference type="EMBL" id="OU896710">
    <property type="protein sequence ID" value="CAG9821118.1"/>
    <property type="molecule type" value="Genomic_DNA"/>
</dbReference>
<sequence>MFMDLPLVGTSVPTIPEESRESTPVVIRRDSSDKASDASVNAAKTEAPQRTPVAPRRNSSSAARLAKQRNSDSVNNGFAGTESSVATVSSKASSADERLAQRRKSLVPMSSMEEENLRERLRLAQLRQCSVIVHKEARYTRDTFRRLFQNKVRILCVWLSISYFINQLNVKWLLKHTTFQPSGPVAQVGGGLGGL</sequence>
<keyword evidence="3" id="KW-1185">Reference proteome</keyword>
<gene>
    <name evidence="2" type="ORF">PHAECO_LOCUS8633</name>
</gene>
<reference evidence="2" key="2">
    <citation type="submission" date="2022-10" db="EMBL/GenBank/DDBJ databases">
        <authorList>
            <consortium name="ENA_rothamsted_submissions"/>
            <consortium name="culmorum"/>
            <person name="King R."/>
        </authorList>
    </citation>
    <scope>NUCLEOTIDE SEQUENCE</scope>
</reference>
<proteinExistence type="predicted"/>
<protein>
    <submittedName>
        <fullName evidence="2">Uncharacterized protein</fullName>
    </submittedName>
</protein>
<feature type="compositionally biased region" description="Basic and acidic residues" evidence="1">
    <location>
        <begin position="17"/>
        <end position="36"/>
    </location>
</feature>
<name>A0A9N9SIP7_PHACE</name>
<evidence type="ECO:0000313" key="2">
    <source>
        <dbReference type="EMBL" id="CAG9821118.1"/>
    </source>
</evidence>
<evidence type="ECO:0000256" key="1">
    <source>
        <dbReference type="SAM" id="MobiDB-lite"/>
    </source>
</evidence>
<feature type="compositionally biased region" description="Low complexity" evidence="1">
    <location>
        <begin position="83"/>
        <end position="93"/>
    </location>
</feature>
<dbReference type="Proteomes" id="UP001153737">
    <property type="component" value="Chromosome 4"/>
</dbReference>
<dbReference type="AlphaFoldDB" id="A0A9N9SIP7"/>
<evidence type="ECO:0000313" key="3">
    <source>
        <dbReference type="Proteomes" id="UP001153737"/>
    </source>
</evidence>
<organism evidence="2 3">
    <name type="scientific">Phaedon cochleariae</name>
    <name type="common">Mustard beetle</name>
    <dbReference type="NCBI Taxonomy" id="80249"/>
    <lineage>
        <taxon>Eukaryota</taxon>
        <taxon>Metazoa</taxon>
        <taxon>Ecdysozoa</taxon>
        <taxon>Arthropoda</taxon>
        <taxon>Hexapoda</taxon>
        <taxon>Insecta</taxon>
        <taxon>Pterygota</taxon>
        <taxon>Neoptera</taxon>
        <taxon>Endopterygota</taxon>
        <taxon>Coleoptera</taxon>
        <taxon>Polyphaga</taxon>
        <taxon>Cucujiformia</taxon>
        <taxon>Chrysomeloidea</taxon>
        <taxon>Chrysomelidae</taxon>
        <taxon>Chrysomelinae</taxon>
        <taxon>Chrysomelini</taxon>
        <taxon>Phaedon</taxon>
    </lineage>
</organism>
<accession>A0A9N9SIP7</accession>
<feature type="region of interest" description="Disordered" evidence="1">
    <location>
        <begin position="1"/>
        <end position="111"/>
    </location>
</feature>
<feature type="compositionally biased region" description="Polar residues" evidence="1">
    <location>
        <begin position="71"/>
        <end position="82"/>
    </location>
</feature>
<dbReference type="OrthoDB" id="6743178at2759"/>
<reference evidence="2" key="1">
    <citation type="submission" date="2022-01" db="EMBL/GenBank/DDBJ databases">
        <authorList>
            <person name="King R."/>
        </authorList>
    </citation>
    <scope>NUCLEOTIDE SEQUENCE</scope>
</reference>